<proteinExistence type="predicted"/>
<protein>
    <submittedName>
        <fullName evidence="2">Uncharacterized protein</fullName>
    </submittedName>
</protein>
<name>A0AAD8MFD2_9APIA</name>
<evidence type="ECO:0000313" key="3">
    <source>
        <dbReference type="Proteomes" id="UP001237642"/>
    </source>
</evidence>
<dbReference type="EMBL" id="JAUIZM010000008">
    <property type="protein sequence ID" value="KAK1370787.1"/>
    <property type="molecule type" value="Genomic_DNA"/>
</dbReference>
<evidence type="ECO:0000256" key="1">
    <source>
        <dbReference type="SAM" id="MobiDB-lite"/>
    </source>
</evidence>
<feature type="compositionally biased region" description="Polar residues" evidence="1">
    <location>
        <begin position="83"/>
        <end position="95"/>
    </location>
</feature>
<feature type="compositionally biased region" description="Polar residues" evidence="1">
    <location>
        <begin position="105"/>
        <end position="117"/>
    </location>
</feature>
<reference evidence="2" key="1">
    <citation type="submission" date="2023-02" db="EMBL/GenBank/DDBJ databases">
        <title>Genome of toxic invasive species Heracleum sosnowskyi carries increased number of genes despite the absence of recent whole-genome duplications.</title>
        <authorList>
            <person name="Schelkunov M."/>
            <person name="Shtratnikova V."/>
            <person name="Makarenko M."/>
            <person name="Klepikova A."/>
            <person name="Omelchenko D."/>
            <person name="Novikova G."/>
            <person name="Obukhova E."/>
            <person name="Bogdanov V."/>
            <person name="Penin A."/>
            <person name="Logacheva M."/>
        </authorList>
    </citation>
    <scope>NUCLEOTIDE SEQUENCE</scope>
    <source>
        <strain evidence="2">Hsosn_3</strain>
        <tissue evidence="2">Leaf</tissue>
    </source>
</reference>
<dbReference type="AlphaFoldDB" id="A0AAD8MFD2"/>
<keyword evidence="3" id="KW-1185">Reference proteome</keyword>
<evidence type="ECO:0000313" key="2">
    <source>
        <dbReference type="EMBL" id="KAK1370787.1"/>
    </source>
</evidence>
<dbReference type="PANTHER" id="PTHR48258">
    <property type="entry name" value="DUF4218 DOMAIN-CONTAINING PROTEIN-RELATED"/>
    <property type="match status" value="1"/>
</dbReference>
<gene>
    <name evidence="2" type="ORF">POM88_036879</name>
</gene>
<accession>A0AAD8MFD2</accession>
<comment type="caution">
    <text evidence="2">The sequence shown here is derived from an EMBL/GenBank/DDBJ whole genome shotgun (WGS) entry which is preliminary data.</text>
</comment>
<dbReference type="PANTHER" id="PTHR48258:SF4">
    <property type="entry name" value="DUF4216 DOMAIN-CONTAINING PROTEIN"/>
    <property type="match status" value="1"/>
</dbReference>
<organism evidence="2 3">
    <name type="scientific">Heracleum sosnowskyi</name>
    <dbReference type="NCBI Taxonomy" id="360622"/>
    <lineage>
        <taxon>Eukaryota</taxon>
        <taxon>Viridiplantae</taxon>
        <taxon>Streptophyta</taxon>
        <taxon>Embryophyta</taxon>
        <taxon>Tracheophyta</taxon>
        <taxon>Spermatophyta</taxon>
        <taxon>Magnoliopsida</taxon>
        <taxon>eudicotyledons</taxon>
        <taxon>Gunneridae</taxon>
        <taxon>Pentapetalae</taxon>
        <taxon>asterids</taxon>
        <taxon>campanulids</taxon>
        <taxon>Apiales</taxon>
        <taxon>Apiaceae</taxon>
        <taxon>Apioideae</taxon>
        <taxon>apioid superclade</taxon>
        <taxon>Tordylieae</taxon>
        <taxon>Tordyliinae</taxon>
        <taxon>Heracleum</taxon>
    </lineage>
</organism>
<dbReference type="Proteomes" id="UP001237642">
    <property type="component" value="Unassembled WGS sequence"/>
</dbReference>
<feature type="compositionally biased region" description="Basic and acidic residues" evidence="1">
    <location>
        <begin position="125"/>
        <end position="138"/>
    </location>
</feature>
<feature type="region of interest" description="Disordered" evidence="1">
    <location>
        <begin position="74"/>
        <end position="138"/>
    </location>
</feature>
<reference evidence="2" key="2">
    <citation type="submission" date="2023-05" db="EMBL/GenBank/DDBJ databases">
        <authorList>
            <person name="Schelkunov M.I."/>
        </authorList>
    </citation>
    <scope>NUCLEOTIDE SEQUENCE</scope>
    <source>
        <strain evidence="2">Hsosn_3</strain>
        <tissue evidence="2">Leaf</tissue>
    </source>
</reference>
<sequence>MNGAEIDRCLESDFSTWFKNYAQDASLVLNEYVRDLASGPLRSVRSVLIYYVNGYKFHTRTYGANKSTFNSGIKMRSPFFQAPQRSPEQTSQRSPDQAPHRSPDQAPQRSPDQALHQTQHHVAHTRVDTPEHTRAGTT</sequence>